<accession>A0AAV5R9H7</accession>
<evidence type="ECO:0000313" key="1">
    <source>
        <dbReference type="EMBL" id="GMM48020.1"/>
    </source>
</evidence>
<organism evidence="1 2">
    <name type="scientific">Pichia kluyveri</name>
    <name type="common">Yeast</name>
    <dbReference type="NCBI Taxonomy" id="36015"/>
    <lineage>
        <taxon>Eukaryota</taxon>
        <taxon>Fungi</taxon>
        <taxon>Dikarya</taxon>
        <taxon>Ascomycota</taxon>
        <taxon>Saccharomycotina</taxon>
        <taxon>Pichiomycetes</taxon>
        <taxon>Pichiales</taxon>
        <taxon>Pichiaceae</taxon>
        <taxon>Pichia</taxon>
    </lineage>
</organism>
<keyword evidence="2" id="KW-1185">Reference proteome</keyword>
<dbReference type="GO" id="GO:0008757">
    <property type="term" value="F:S-adenosylmethionine-dependent methyltransferase activity"/>
    <property type="evidence" value="ECO:0007669"/>
    <property type="project" value="InterPro"/>
</dbReference>
<name>A0AAV5R9H7_PICKL</name>
<dbReference type="Proteomes" id="UP001378960">
    <property type="component" value="Unassembled WGS sequence"/>
</dbReference>
<dbReference type="SMART" id="SM01296">
    <property type="entry name" value="N2227"/>
    <property type="match status" value="1"/>
</dbReference>
<evidence type="ECO:0008006" key="3">
    <source>
        <dbReference type="Google" id="ProtNLM"/>
    </source>
</evidence>
<dbReference type="Pfam" id="PF07942">
    <property type="entry name" value="CARME"/>
    <property type="match status" value="1"/>
</dbReference>
<dbReference type="PANTHER" id="PTHR12303">
    <property type="entry name" value="CARNOSINE N-METHYLTRANSFERASE"/>
    <property type="match status" value="1"/>
</dbReference>
<dbReference type="InterPro" id="IPR012901">
    <property type="entry name" value="CARME"/>
</dbReference>
<proteinExistence type="predicted"/>
<reference evidence="1 2" key="1">
    <citation type="journal article" date="2023" name="Elife">
        <title>Identification of key yeast species and microbe-microbe interactions impacting larval growth of Drosophila in the wild.</title>
        <authorList>
            <person name="Mure A."/>
            <person name="Sugiura Y."/>
            <person name="Maeda R."/>
            <person name="Honda K."/>
            <person name="Sakurai N."/>
            <person name="Takahashi Y."/>
            <person name="Watada M."/>
            <person name="Katoh T."/>
            <person name="Gotoh A."/>
            <person name="Gotoh Y."/>
            <person name="Taniguchi I."/>
            <person name="Nakamura K."/>
            <person name="Hayashi T."/>
            <person name="Katayama T."/>
            <person name="Uemura T."/>
            <person name="Hattori Y."/>
        </authorList>
    </citation>
    <scope>NUCLEOTIDE SEQUENCE [LARGE SCALE GENOMIC DNA]</scope>
    <source>
        <strain evidence="1 2">PK-24</strain>
    </source>
</reference>
<comment type="caution">
    <text evidence="1">The sequence shown here is derived from an EMBL/GenBank/DDBJ whole genome shotgun (WGS) entry which is preliminary data.</text>
</comment>
<dbReference type="PANTHER" id="PTHR12303:SF11">
    <property type="entry name" value="AER338CP"/>
    <property type="match status" value="1"/>
</dbReference>
<sequence length="373" mass="43726">MLQSLKRKIYKYAYEINEVKEIKLDQSRTDLLYSIFDLKSYLENAYKWNNKRRILFKKMSPLQQQIASVTNYAKKLNMVDKYFEKNNKILSTIVSNSIEKYKIKDYELKIVEEQYKLNKKNNYFRVVESLCHYARDWPLKPCDEITPLINYIKKQADELNNEQSIAIVPGSGLGKVAHTLANDLNFLSVHAVEFSWLMVLMNEYLFMKENKGKQVEIYPYLHTYSNHLSTNDQIRSVEIQHDLEKPENLFIHTADFTKFDINEHLRANEKPKNAVIVTCFFLDTAENLVEYIQSIDRIAAQVEGTTKWINVGPLKYGTAAQIELSDEELKTLIKSLGWKVTDEVEPELLGYLTDRKGLWQGYYNVTKWTAVKP</sequence>
<gene>
    <name evidence="1" type="ORF">DAPK24_046180</name>
</gene>
<dbReference type="EMBL" id="BTGB01000009">
    <property type="protein sequence ID" value="GMM48020.1"/>
    <property type="molecule type" value="Genomic_DNA"/>
</dbReference>
<protein>
    <recommendedName>
        <fullName evidence="3">Carnosine N-methyltransferase</fullName>
    </recommendedName>
</protein>
<evidence type="ECO:0000313" key="2">
    <source>
        <dbReference type="Proteomes" id="UP001378960"/>
    </source>
</evidence>
<dbReference type="AlphaFoldDB" id="A0AAV5R9H7"/>